<keyword evidence="2" id="KW-1185">Reference proteome</keyword>
<protein>
    <submittedName>
        <fullName evidence="3">Tigger transposable element-derived protein 6-like</fullName>
    </submittedName>
</protein>
<dbReference type="InterPro" id="IPR004875">
    <property type="entry name" value="DDE_SF_endonuclease_dom"/>
</dbReference>
<dbReference type="PANTHER" id="PTHR19303">
    <property type="entry name" value="TRANSPOSON"/>
    <property type="match status" value="1"/>
</dbReference>
<dbReference type="KEGG" id="osn:115229925"/>
<dbReference type="RefSeq" id="XP_029656046.1">
    <property type="nucleotide sequence ID" value="XM_029800186.1"/>
</dbReference>
<accession>A0A6P7U526</accession>
<dbReference type="InterPro" id="IPR050863">
    <property type="entry name" value="CenT-Element_Derived"/>
</dbReference>
<dbReference type="GO" id="GO:0003677">
    <property type="term" value="F:DNA binding"/>
    <property type="evidence" value="ECO:0007669"/>
    <property type="project" value="TreeGrafter"/>
</dbReference>
<organism evidence="2 3">
    <name type="scientific">Octopus sinensis</name>
    <name type="common">East Asian common octopus</name>
    <dbReference type="NCBI Taxonomy" id="2607531"/>
    <lineage>
        <taxon>Eukaryota</taxon>
        <taxon>Metazoa</taxon>
        <taxon>Spiralia</taxon>
        <taxon>Lophotrochozoa</taxon>
        <taxon>Mollusca</taxon>
        <taxon>Cephalopoda</taxon>
        <taxon>Coleoidea</taxon>
        <taxon>Octopodiformes</taxon>
        <taxon>Octopoda</taxon>
        <taxon>Incirrata</taxon>
        <taxon>Octopodidae</taxon>
        <taxon>Octopus</taxon>
    </lineage>
</organism>
<name>A0A6P7U526_9MOLL</name>
<dbReference type="PANTHER" id="PTHR19303:SF73">
    <property type="entry name" value="PROTEIN PDC2"/>
    <property type="match status" value="1"/>
</dbReference>
<feature type="domain" description="DDE-1" evidence="1">
    <location>
        <begin position="65"/>
        <end position="236"/>
    </location>
</feature>
<proteinExistence type="predicted"/>
<dbReference type="AlphaFoldDB" id="A0A6P7U526"/>
<reference evidence="3" key="1">
    <citation type="submission" date="2025-08" db="UniProtKB">
        <authorList>
            <consortium name="RefSeq"/>
        </authorList>
    </citation>
    <scope>IDENTIFICATION</scope>
</reference>
<dbReference type="InterPro" id="IPR036397">
    <property type="entry name" value="RNaseH_sf"/>
</dbReference>
<evidence type="ECO:0000259" key="1">
    <source>
        <dbReference type="Pfam" id="PF03184"/>
    </source>
</evidence>
<dbReference type="GO" id="GO:0005634">
    <property type="term" value="C:nucleus"/>
    <property type="evidence" value="ECO:0007669"/>
    <property type="project" value="TreeGrafter"/>
</dbReference>
<evidence type="ECO:0000313" key="3">
    <source>
        <dbReference type="RefSeq" id="XP_029656046.1"/>
    </source>
</evidence>
<gene>
    <name evidence="3" type="primary">LOC115229925</name>
</gene>
<sequence length="376" mass="44142">MTKLHGEMRTNDPVDVDLFIEKFIEISKSYNADQIYNLDETGLYYKLIPSKSICRNRFQGYKNFKDRVSIMLCSNMSGNHKLKPVMISKPKMPRCFKSYDYKCFIDYYSSKRAWMTGTIFTNWLLNFDYHLKNEKKQILLLMDNCPSHCVPSNLDNIKILFFPPNSTGLIQPMDLGIIKTFKTHFTRHKLMYLTDLLEQQNISVYSSYKKLTLKDTVIFVKMAWEDVSEKTIANCFGILSNPFKKNHVVEVQDIAVEKTDIFDPLEVEEFLNFEYSENDTFQDVEDIENIKNEEVEAEVESNEVESNDSIDKEDIVVKLTKIENDLLKNIENEHEVQLITSIRRYKENVIKTQKSRWASNSTLRTLIMLNYLKFSG</sequence>
<dbReference type="Pfam" id="PF03184">
    <property type="entry name" value="DDE_1"/>
    <property type="match status" value="1"/>
</dbReference>
<dbReference type="Proteomes" id="UP000515154">
    <property type="component" value="Unplaced"/>
</dbReference>
<dbReference type="Gene3D" id="3.30.420.10">
    <property type="entry name" value="Ribonuclease H-like superfamily/Ribonuclease H"/>
    <property type="match status" value="1"/>
</dbReference>
<evidence type="ECO:0000313" key="2">
    <source>
        <dbReference type="Proteomes" id="UP000515154"/>
    </source>
</evidence>